<sequence length="237" mass="27207">MPIGSIQNVSNIIGAPAQPAAPQVVRNEQENHAHPISTGIVEAIAERRGVLRSREEEGEQGHSGARKEARSVGPTQALNRDGPLPEHAAEGNRGVKRKTWIDDDLEELDDDDAADEYFEDDDYDYDDDDIEWTKERLEAKYNRAVDRLIFDWLNMLELAMDRRRREWTDMEIALWEWIHTQMVCQDTRPDWNLPSSLRNMMSALSGFTKFALMDIPGGDDLINIYMNRDPLNKDVLQ</sequence>
<dbReference type="AlphaFoldDB" id="A0A8T0H9H5"/>
<evidence type="ECO:0000313" key="2">
    <source>
        <dbReference type="EMBL" id="KAG0567900.1"/>
    </source>
</evidence>
<evidence type="ECO:0000313" key="3">
    <source>
        <dbReference type="Proteomes" id="UP000822688"/>
    </source>
</evidence>
<gene>
    <name evidence="2" type="ORF">KC19_7G170500</name>
</gene>
<reference evidence="2" key="1">
    <citation type="submission" date="2020-06" db="EMBL/GenBank/DDBJ databases">
        <title>WGS assembly of Ceratodon purpureus strain R40.</title>
        <authorList>
            <person name="Carey S.B."/>
            <person name="Jenkins J."/>
            <person name="Shu S."/>
            <person name="Lovell J.T."/>
            <person name="Sreedasyam A."/>
            <person name="Maumus F."/>
            <person name="Tiley G.P."/>
            <person name="Fernandez-Pozo N."/>
            <person name="Barry K."/>
            <person name="Chen C."/>
            <person name="Wang M."/>
            <person name="Lipzen A."/>
            <person name="Daum C."/>
            <person name="Saski C.A."/>
            <person name="Payton A.C."/>
            <person name="Mcbreen J.C."/>
            <person name="Conrad R.E."/>
            <person name="Kollar L.M."/>
            <person name="Olsson S."/>
            <person name="Huttunen S."/>
            <person name="Landis J.B."/>
            <person name="Wickett N.J."/>
            <person name="Johnson M.G."/>
            <person name="Rensing S.A."/>
            <person name="Grimwood J."/>
            <person name="Schmutz J."/>
            <person name="Mcdaniel S.F."/>
        </authorList>
    </citation>
    <scope>NUCLEOTIDE SEQUENCE</scope>
    <source>
        <strain evidence="2">R40</strain>
    </source>
</reference>
<name>A0A8T0H9H5_CERPU</name>
<dbReference type="Proteomes" id="UP000822688">
    <property type="component" value="Chromosome 7"/>
</dbReference>
<evidence type="ECO:0000256" key="1">
    <source>
        <dbReference type="SAM" id="MobiDB-lite"/>
    </source>
</evidence>
<protein>
    <submittedName>
        <fullName evidence="2">Uncharacterized protein</fullName>
    </submittedName>
</protein>
<feature type="region of interest" description="Disordered" evidence="1">
    <location>
        <begin position="16"/>
        <end position="91"/>
    </location>
</feature>
<feature type="compositionally biased region" description="Basic and acidic residues" evidence="1">
    <location>
        <begin position="44"/>
        <end position="55"/>
    </location>
</feature>
<comment type="caution">
    <text evidence="2">The sequence shown here is derived from an EMBL/GenBank/DDBJ whole genome shotgun (WGS) entry which is preliminary data.</text>
</comment>
<proteinExistence type="predicted"/>
<dbReference type="EMBL" id="CM026428">
    <property type="protein sequence ID" value="KAG0567900.1"/>
    <property type="molecule type" value="Genomic_DNA"/>
</dbReference>
<keyword evidence="3" id="KW-1185">Reference proteome</keyword>
<accession>A0A8T0H9H5</accession>
<organism evidence="2 3">
    <name type="scientific">Ceratodon purpureus</name>
    <name type="common">Fire moss</name>
    <name type="synonym">Dicranum purpureum</name>
    <dbReference type="NCBI Taxonomy" id="3225"/>
    <lineage>
        <taxon>Eukaryota</taxon>
        <taxon>Viridiplantae</taxon>
        <taxon>Streptophyta</taxon>
        <taxon>Embryophyta</taxon>
        <taxon>Bryophyta</taxon>
        <taxon>Bryophytina</taxon>
        <taxon>Bryopsida</taxon>
        <taxon>Dicranidae</taxon>
        <taxon>Pseudoditrichales</taxon>
        <taxon>Ditrichaceae</taxon>
        <taxon>Ceratodon</taxon>
    </lineage>
</organism>